<reference evidence="2" key="1">
    <citation type="submission" date="2020-11" db="EMBL/GenBank/DDBJ databases">
        <authorList>
            <person name="Whitehead M."/>
        </authorList>
    </citation>
    <scope>NUCLEOTIDE SEQUENCE</scope>
    <source>
        <strain evidence="2">EGII</strain>
    </source>
</reference>
<name>A0A811U635_CERCA</name>
<dbReference type="AlphaFoldDB" id="A0A811U635"/>
<feature type="compositionally biased region" description="Basic and acidic residues" evidence="1">
    <location>
        <begin position="1"/>
        <end position="12"/>
    </location>
</feature>
<evidence type="ECO:0000313" key="3">
    <source>
        <dbReference type="Proteomes" id="UP000606786"/>
    </source>
</evidence>
<protein>
    <submittedName>
        <fullName evidence="2">(Mediterranean fruit fly) hypothetical protein</fullName>
    </submittedName>
</protein>
<sequence length="129" mass="13793">MNDIRQSTDGRHSGAPGHGTAKRRATVDDVAGGWLAGRVDAGADGGGSGSGGGSGKCGCCEWHASRKLKCWWLVPGDDYSTFIQITFDRIYQLFLPTTITATTKTTTTCGILTRRNLHLKCDNITNSIM</sequence>
<evidence type="ECO:0000313" key="2">
    <source>
        <dbReference type="EMBL" id="CAD6992853.1"/>
    </source>
</evidence>
<organism evidence="2 3">
    <name type="scientific">Ceratitis capitata</name>
    <name type="common">Mediterranean fruit fly</name>
    <name type="synonym">Tephritis capitata</name>
    <dbReference type="NCBI Taxonomy" id="7213"/>
    <lineage>
        <taxon>Eukaryota</taxon>
        <taxon>Metazoa</taxon>
        <taxon>Ecdysozoa</taxon>
        <taxon>Arthropoda</taxon>
        <taxon>Hexapoda</taxon>
        <taxon>Insecta</taxon>
        <taxon>Pterygota</taxon>
        <taxon>Neoptera</taxon>
        <taxon>Endopterygota</taxon>
        <taxon>Diptera</taxon>
        <taxon>Brachycera</taxon>
        <taxon>Muscomorpha</taxon>
        <taxon>Tephritoidea</taxon>
        <taxon>Tephritidae</taxon>
        <taxon>Ceratitis</taxon>
        <taxon>Ceratitis</taxon>
    </lineage>
</organism>
<dbReference type="Proteomes" id="UP000606786">
    <property type="component" value="Unassembled WGS sequence"/>
</dbReference>
<feature type="region of interest" description="Disordered" evidence="1">
    <location>
        <begin position="1"/>
        <end position="26"/>
    </location>
</feature>
<proteinExistence type="predicted"/>
<dbReference type="EMBL" id="CAJHJT010000001">
    <property type="protein sequence ID" value="CAD6992853.1"/>
    <property type="molecule type" value="Genomic_DNA"/>
</dbReference>
<evidence type="ECO:0000256" key="1">
    <source>
        <dbReference type="SAM" id="MobiDB-lite"/>
    </source>
</evidence>
<comment type="caution">
    <text evidence="2">The sequence shown here is derived from an EMBL/GenBank/DDBJ whole genome shotgun (WGS) entry which is preliminary data.</text>
</comment>
<accession>A0A811U635</accession>
<gene>
    <name evidence="2" type="ORF">CCAP1982_LOCUS1688</name>
</gene>
<keyword evidence="3" id="KW-1185">Reference proteome</keyword>